<keyword evidence="2" id="KW-0472">Membrane</keyword>
<dbReference type="PANTHER" id="PTHR14097">
    <property type="entry name" value="OXIDOREDUCTASE HTATIP2"/>
    <property type="match status" value="1"/>
</dbReference>
<dbReference type="AlphaFoldDB" id="A0A4V3UYH5"/>
<dbReference type="PANTHER" id="PTHR14097:SF7">
    <property type="entry name" value="OXIDOREDUCTASE HTATIP2"/>
    <property type="match status" value="1"/>
</dbReference>
<dbReference type="OrthoDB" id="9798632at2"/>
<organism evidence="4 5">
    <name type="scientific">Robertkochia marina</name>
    <dbReference type="NCBI Taxonomy" id="1227945"/>
    <lineage>
        <taxon>Bacteria</taxon>
        <taxon>Pseudomonadati</taxon>
        <taxon>Bacteroidota</taxon>
        <taxon>Flavobacteriia</taxon>
        <taxon>Flavobacteriales</taxon>
        <taxon>Flavobacteriaceae</taxon>
        <taxon>Robertkochia</taxon>
    </lineage>
</organism>
<evidence type="ECO:0000313" key="4">
    <source>
        <dbReference type="EMBL" id="THD69678.1"/>
    </source>
</evidence>
<dbReference type="Proteomes" id="UP000305939">
    <property type="component" value="Unassembled WGS sequence"/>
</dbReference>
<protein>
    <submittedName>
        <fullName evidence="4">NAD-dependent epimerase/dehydratase family protein</fullName>
    </submittedName>
</protein>
<evidence type="ECO:0000313" key="5">
    <source>
        <dbReference type="Proteomes" id="UP000305939"/>
    </source>
</evidence>
<dbReference type="Pfam" id="PF01370">
    <property type="entry name" value="Epimerase"/>
    <property type="match status" value="1"/>
</dbReference>
<evidence type="ECO:0000256" key="1">
    <source>
        <dbReference type="ARBA" id="ARBA00004370"/>
    </source>
</evidence>
<dbReference type="GO" id="GO:0016020">
    <property type="term" value="C:membrane"/>
    <property type="evidence" value="ECO:0007669"/>
    <property type="project" value="UniProtKB-SubCell"/>
</dbReference>
<dbReference type="Gene3D" id="3.40.50.720">
    <property type="entry name" value="NAD(P)-binding Rossmann-like Domain"/>
    <property type="match status" value="1"/>
</dbReference>
<proteinExistence type="predicted"/>
<comment type="caution">
    <text evidence="4">The sequence shown here is derived from an EMBL/GenBank/DDBJ whole genome shotgun (WGS) entry which is preliminary data.</text>
</comment>
<dbReference type="EMBL" id="SSMC01000001">
    <property type="protein sequence ID" value="THD69678.1"/>
    <property type="molecule type" value="Genomic_DNA"/>
</dbReference>
<accession>A0A4V3UYH5</accession>
<dbReference type="SUPFAM" id="SSF51735">
    <property type="entry name" value="NAD(P)-binding Rossmann-fold domains"/>
    <property type="match status" value="1"/>
</dbReference>
<keyword evidence="5" id="KW-1185">Reference proteome</keyword>
<dbReference type="InterPro" id="IPR001509">
    <property type="entry name" value="Epimerase_deHydtase"/>
</dbReference>
<evidence type="ECO:0000256" key="2">
    <source>
        <dbReference type="ARBA" id="ARBA00023136"/>
    </source>
</evidence>
<dbReference type="RefSeq" id="WP_136335168.1">
    <property type="nucleotide sequence ID" value="NZ_QXMP01000002.1"/>
</dbReference>
<dbReference type="InterPro" id="IPR036291">
    <property type="entry name" value="NAD(P)-bd_dom_sf"/>
</dbReference>
<evidence type="ECO:0000259" key="3">
    <source>
        <dbReference type="Pfam" id="PF01370"/>
    </source>
</evidence>
<gene>
    <name evidence="4" type="ORF">E7Z59_04955</name>
</gene>
<reference evidence="4 5" key="1">
    <citation type="submission" date="2019-04" db="EMBL/GenBank/DDBJ databases">
        <title>Draft genome sequence of Robertkochia marina CC-AMO-30D.</title>
        <authorList>
            <person name="Hameed A."/>
            <person name="Lin S.-Y."/>
            <person name="Shahina M."/>
            <person name="Lai W.-A."/>
            <person name="Young C.-C."/>
        </authorList>
    </citation>
    <scope>NUCLEOTIDE SEQUENCE [LARGE SCALE GENOMIC DNA]</scope>
    <source>
        <strain evidence="4 5">CC-AMO-30D</strain>
    </source>
</reference>
<name>A0A4V3UYH5_9FLAO</name>
<comment type="subcellular location">
    <subcellularLocation>
        <location evidence="1">Membrane</location>
    </subcellularLocation>
</comment>
<sequence length="223" mass="24796">MGKKAIILGATGLTGGHVLKLLLDNAAYETVIVFGRTSVGFKHPKLQEHLTDLFTLQEEHAHFHADEVYCCIGTTKAKTPDKETYKKIDYGIPLTAAQLCERNDIENLVVISALGANPESGIFYNRLKGEMEQAVQQAHSGNTFIVQPALISGDREENRTGEWLFKQLFKGLNYLLVGPLKKYRSIHPEQIAKAMICLADSDYTPGVYENDRLIDLATSCNKQ</sequence>
<feature type="domain" description="NAD-dependent epimerase/dehydratase" evidence="3">
    <location>
        <begin position="6"/>
        <end position="199"/>
    </location>
</feature>